<keyword evidence="2" id="KW-1185">Reference proteome</keyword>
<gene>
    <name evidence="1" type="ORF">A4G28_04265</name>
</gene>
<accession>A0A162D5W4</accession>
<dbReference type="Proteomes" id="UP000077342">
    <property type="component" value="Unassembled WGS sequence"/>
</dbReference>
<evidence type="ECO:0000313" key="1">
    <source>
        <dbReference type="EMBL" id="KZS63054.1"/>
    </source>
</evidence>
<protein>
    <submittedName>
        <fullName evidence="1">Uncharacterized protein</fullName>
    </submittedName>
</protein>
<sequence>MKFSGEYLYRVRVVRYPEGAFEPIGPIDHEHPEDSIWTPVPGWRPPGWRPVGNYTQIMGTDEFVWPVTNRVYGSRSTAQKRAELLESFGATAIVERSSRITWPECELEAAS</sequence>
<organism evidence="1 2">
    <name type="scientific">Mycobacterium ostraviense</name>
    <dbReference type="NCBI Taxonomy" id="2738409"/>
    <lineage>
        <taxon>Bacteria</taxon>
        <taxon>Bacillati</taxon>
        <taxon>Actinomycetota</taxon>
        <taxon>Actinomycetes</taxon>
        <taxon>Mycobacteriales</taxon>
        <taxon>Mycobacteriaceae</taxon>
        <taxon>Mycobacterium</taxon>
    </lineage>
</organism>
<dbReference type="AlphaFoldDB" id="A0A162D5W4"/>
<reference evidence="2" key="1">
    <citation type="submission" date="2016-04" db="EMBL/GenBank/DDBJ databases">
        <authorList>
            <person name="Strapagiel D."/>
            <person name="Borowka P."/>
            <person name="Marciniak B."/>
            <person name="Bakula Z."/>
            <person name="Van Ingen J."/>
            <person name="Safianowska A."/>
            <person name="Dziadek J."/>
            <person name="Jagielski T."/>
        </authorList>
    </citation>
    <scope>NUCLEOTIDE SEQUENCE [LARGE SCALE GENOMIC DNA]</scope>
    <source>
        <strain evidence="2">1010001458</strain>
    </source>
</reference>
<evidence type="ECO:0000313" key="2">
    <source>
        <dbReference type="Proteomes" id="UP000077342"/>
    </source>
</evidence>
<dbReference type="EMBL" id="LWCI01000100">
    <property type="protein sequence ID" value="KZS63054.1"/>
    <property type="molecule type" value="Genomic_DNA"/>
</dbReference>
<name>A0A162D5W4_9MYCO</name>
<comment type="caution">
    <text evidence="1">The sequence shown here is derived from an EMBL/GenBank/DDBJ whole genome shotgun (WGS) entry which is preliminary data.</text>
</comment>
<proteinExistence type="predicted"/>